<dbReference type="InterPro" id="IPR036373">
    <property type="entry name" value="Ribosomal_bL17_sf"/>
</dbReference>
<accession>A0A497E5Q1</accession>
<protein>
    <recommendedName>
        <fullName evidence="4">Large ribosomal subunit protein bL17</fullName>
    </recommendedName>
</protein>
<dbReference type="GO" id="GO:0006412">
    <property type="term" value="P:translation"/>
    <property type="evidence" value="ECO:0007669"/>
    <property type="project" value="UniProtKB-UniRule"/>
</dbReference>
<evidence type="ECO:0000313" key="6">
    <source>
        <dbReference type="EMBL" id="RLE10499.1"/>
    </source>
</evidence>
<dbReference type="PANTHER" id="PTHR14413:SF16">
    <property type="entry name" value="LARGE RIBOSOMAL SUBUNIT PROTEIN BL17M"/>
    <property type="match status" value="1"/>
</dbReference>
<evidence type="ECO:0000256" key="5">
    <source>
        <dbReference type="RuleBase" id="RU000660"/>
    </source>
</evidence>
<dbReference type="SUPFAM" id="SSF64263">
    <property type="entry name" value="Prokaryotic ribosomal protein L17"/>
    <property type="match status" value="1"/>
</dbReference>
<evidence type="ECO:0000256" key="4">
    <source>
        <dbReference type="HAMAP-Rule" id="MF_01368"/>
    </source>
</evidence>
<dbReference type="EMBL" id="QMPZ01000007">
    <property type="protein sequence ID" value="RLE10499.1"/>
    <property type="molecule type" value="Genomic_DNA"/>
</dbReference>
<dbReference type="GO" id="GO:0003735">
    <property type="term" value="F:structural constituent of ribosome"/>
    <property type="evidence" value="ECO:0007669"/>
    <property type="project" value="InterPro"/>
</dbReference>
<dbReference type="PANTHER" id="PTHR14413">
    <property type="entry name" value="RIBOSOMAL PROTEIN L17"/>
    <property type="match status" value="1"/>
</dbReference>
<dbReference type="GO" id="GO:0022625">
    <property type="term" value="C:cytosolic large ribosomal subunit"/>
    <property type="evidence" value="ECO:0007669"/>
    <property type="project" value="TreeGrafter"/>
</dbReference>
<reference evidence="6 7" key="1">
    <citation type="submission" date="2018-06" db="EMBL/GenBank/DDBJ databases">
        <title>Extensive metabolic versatility and redundancy in microbially diverse, dynamic hydrothermal sediments.</title>
        <authorList>
            <person name="Dombrowski N."/>
            <person name="Teske A."/>
            <person name="Baker B.J."/>
        </authorList>
    </citation>
    <scope>NUCLEOTIDE SEQUENCE [LARGE SCALE GENOMIC DNA]</scope>
    <source>
        <strain evidence="6">B47_G16</strain>
    </source>
</reference>
<comment type="similarity">
    <text evidence="1 4 5">Belongs to the bacterial ribosomal protein bL17 family.</text>
</comment>
<evidence type="ECO:0000256" key="1">
    <source>
        <dbReference type="ARBA" id="ARBA00008777"/>
    </source>
</evidence>
<dbReference type="NCBIfam" id="TIGR00059">
    <property type="entry name" value="L17"/>
    <property type="match status" value="1"/>
</dbReference>
<dbReference type="InterPro" id="IPR047859">
    <property type="entry name" value="Ribosomal_bL17_CS"/>
</dbReference>
<dbReference type="Proteomes" id="UP000279422">
    <property type="component" value="Unassembled WGS sequence"/>
</dbReference>
<dbReference type="HAMAP" id="MF_01368">
    <property type="entry name" value="Ribosomal_bL17"/>
    <property type="match status" value="1"/>
</dbReference>
<comment type="caution">
    <text evidence="6">The sequence shown here is derived from an EMBL/GenBank/DDBJ whole genome shotgun (WGS) entry which is preliminary data.</text>
</comment>
<dbReference type="AlphaFoldDB" id="A0A497E5Q1"/>
<dbReference type="PROSITE" id="PS01167">
    <property type="entry name" value="RIBOSOMAL_L17"/>
    <property type="match status" value="1"/>
</dbReference>
<gene>
    <name evidence="4" type="primary">rplQ</name>
    <name evidence="6" type="ORF">DRJ00_01160</name>
</gene>
<evidence type="ECO:0000256" key="3">
    <source>
        <dbReference type="ARBA" id="ARBA00023274"/>
    </source>
</evidence>
<evidence type="ECO:0000313" key="7">
    <source>
        <dbReference type="Proteomes" id="UP000279422"/>
    </source>
</evidence>
<dbReference type="Pfam" id="PF01196">
    <property type="entry name" value="Ribosomal_L17"/>
    <property type="match status" value="1"/>
</dbReference>
<keyword evidence="2 4" id="KW-0689">Ribosomal protein</keyword>
<evidence type="ECO:0000256" key="2">
    <source>
        <dbReference type="ARBA" id="ARBA00022980"/>
    </source>
</evidence>
<dbReference type="Gene3D" id="3.90.1030.10">
    <property type="entry name" value="Ribosomal protein L17"/>
    <property type="match status" value="1"/>
</dbReference>
<proteinExistence type="inferred from homology"/>
<keyword evidence="3 4" id="KW-0687">Ribonucleoprotein</keyword>
<dbReference type="InterPro" id="IPR000456">
    <property type="entry name" value="Ribosomal_bL17"/>
</dbReference>
<sequence>MRHRKKGKKLERNKAQRKALLSNLVGSLLFHEEIITTKAKAKEAARFCEKMITLAKDNSLHHRRIILRFIRDKKAVEKLFTVLAPRYRERKGGYTQVIRLGYRQGDGALMCKVRLV</sequence>
<organism evidence="6 7">
    <name type="scientific">Aerophobetes bacterium</name>
    <dbReference type="NCBI Taxonomy" id="2030807"/>
    <lineage>
        <taxon>Bacteria</taxon>
        <taxon>Candidatus Aerophobota</taxon>
    </lineage>
</organism>
<name>A0A497E5Q1_UNCAE</name>
<comment type="subunit">
    <text evidence="4">Part of the 50S ribosomal subunit. Contacts protein L32.</text>
</comment>